<dbReference type="InterPro" id="IPR049883">
    <property type="entry name" value="NOTCH1_EGF-like"/>
</dbReference>
<feature type="domain" description="EGF-like" evidence="16">
    <location>
        <begin position="705"/>
        <end position="743"/>
    </location>
</feature>
<dbReference type="GO" id="GO:0004930">
    <property type="term" value="F:G protein-coupled receptor activity"/>
    <property type="evidence" value="ECO:0007669"/>
    <property type="project" value="InterPro"/>
</dbReference>
<keyword evidence="20" id="KW-1185">Reference proteome</keyword>
<evidence type="ECO:0000256" key="1">
    <source>
        <dbReference type="ARBA" id="ARBA00004651"/>
    </source>
</evidence>
<evidence type="ECO:0000256" key="5">
    <source>
        <dbReference type="ARBA" id="ARBA00022692"/>
    </source>
</evidence>
<feature type="domain" description="EGF-like" evidence="16">
    <location>
        <begin position="558"/>
        <end position="596"/>
    </location>
</feature>
<dbReference type="SMART" id="SM00179">
    <property type="entry name" value="EGF_CA"/>
    <property type="match status" value="16"/>
</dbReference>
<feature type="transmembrane region" description="Helical" evidence="14">
    <location>
        <begin position="1955"/>
        <end position="1979"/>
    </location>
</feature>
<feature type="transmembrane region" description="Helical" evidence="14">
    <location>
        <begin position="1833"/>
        <end position="1854"/>
    </location>
</feature>
<feature type="transmembrane region" description="Helical" evidence="14">
    <location>
        <begin position="1749"/>
        <end position="1771"/>
    </location>
</feature>
<evidence type="ECO:0000259" key="15">
    <source>
        <dbReference type="PROSITE" id="PS50024"/>
    </source>
</evidence>
<evidence type="ECO:0000256" key="6">
    <source>
        <dbReference type="ARBA" id="ARBA00022729"/>
    </source>
</evidence>
<dbReference type="SMART" id="SM00200">
    <property type="entry name" value="SEA"/>
    <property type="match status" value="1"/>
</dbReference>
<keyword evidence="9 14" id="KW-0472">Membrane</keyword>
<comment type="subcellular location">
    <subcellularLocation>
        <location evidence="1">Cell membrane</location>
        <topology evidence="1">Multi-pass membrane protein</topology>
    </subcellularLocation>
</comment>
<feature type="domain" description="SEA" evidence="15">
    <location>
        <begin position="1141"/>
        <end position="1256"/>
    </location>
</feature>
<proteinExistence type="inferred from homology"/>
<keyword evidence="4 12" id="KW-0245">EGF-like domain</keyword>
<dbReference type="PROSITE" id="PS50026">
    <property type="entry name" value="EGF_3"/>
    <property type="match status" value="15"/>
</dbReference>
<feature type="transmembrane region" description="Helical" evidence="14">
    <location>
        <begin position="1792"/>
        <end position="1813"/>
    </location>
</feature>
<dbReference type="InterPro" id="IPR013783">
    <property type="entry name" value="Ig-like_fold"/>
</dbReference>
<evidence type="ECO:0000256" key="14">
    <source>
        <dbReference type="SAM" id="Phobius"/>
    </source>
</evidence>
<feature type="domain" description="EGF-like" evidence="16">
    <location>
        <begin position="265"/>
        <end position="303"/>
    </location>
</feature>
<dbReference type="PROSITE" id="PS50261">
    <property type="entry name" value="G_PROTEIN_RECEP_F2_4"/>
    <property type="match status" value="1"/>
</dbReference>
<keyword evidence="5 14" id="KW-0812">Transmembrane</keyword>
<name>A0A6P6N1X8_CARAU</name>
<feature type="domain" description="EGF-like" evidence="16">
    <location>
        <begin position="852"/>
        <end position="890"/>
    </location>
</feature>
<dbReference type="InterPro" id="IPR000203">
    <property type="entry name" value="GPS"/>
</dbReference>
<dbReference type="GO" id="GO:0005886">
    <property type="term" value="C:plasma membrane"/>
    <property type="evidence" value="ECO:0007669"/>
    <property type="project" value="UniProtKB-SubCell"/>
</dbReference>
<comment type="caution">
    <text evidence="12">Lacks conserved residue(s) required for the propagation of feature annotation.</text>
</comment>
<dbReference type="InterPro" id="IPR001881">
    <property type="entry name" value="EGF-like_Ca-bd_dom"/>
</dbReference>
<evidence type="ECO:0000256" key="10">
    <source>
        <dbReference type="ARBA" id="ARBA00023157"/>
    </source>
</evidence>
<dbReference type="InterPro" id="IPR057244">
    <property type="entry name" value="GAIN_B"/>
</dbReference>
<dbReference type="Proteomes" id="UP000515129">
    <property type="component" value="Unplaced"/>
</dbReference>
<dbReference type="Gene3D" id="1.20.1070.10">
    <property type="entry name" value="Rhodopsin 7-helix transmembrane proteins"/>
    <property type="match status" value="1"/>
</dbReference>
<dbReference type="OrthoDB" id="10040049at2759"/>
<evidence type="ECO:0000313" key="21">
    <source>
        <dbReference type="RefSeq" id="XP_026102429.1"/>
    </source>
</evidence>
<evidence type="ECO:0000259" key="18">
    <source>
        <dbReference type="PROSITE" id="PS50261"/>
    </source>
</evidence>
<dbReference type="Pfam" id="PF07645">
    <property type="entry name" value="EGF_CA"/>
    <property type="match status" value="16"/>
</dbReference>
<dbReference type="SUPFAM" id="SSF57196">
    <property type="entry name" value="EGF/Laminin"/>
    <property type="match status" value="16"/>
</dbReference>
<dbReference type="PANTHER" id="PTHR45813">
    <property type="entry name" value="IG-LIKE DOMAIN-CONTAINING PROTEIN"/>
    <property type="match status" value="1"/>
</dbReference>
<evidence type="ECO:0000259" key="16">
    <source>
        <dbReference type="PROSITE" id="PS50026"/>
    </source>
</evidence>
<comment type="similarity">
    <text evidence="2">Belongs to the G-protein coupled receptor 2 family. Adhesion G-protein coupled receptor (ADGR) subfamily.</text>
</comment>
<keyword evidence="10" id="KW-1015">Disulfide bond</keyword>
<keyword evidence="7" id="KW-0677">Repeat</keyword>
<organism evidence="20 21">
    <name type="scientific">Carassius auratus</name>
    <name type="common">Goldfish</name>
    <dbReference type="NCBI Taxonomy" id="7957"/>
    <lineage>
        <taxon>Eukaryota</taxon>
        <taxon>Metazoa</taxon>
        <taxon>Chordata</taxon>
        <taxon>Craniata</taxon>
        <taxon>Vertebrata</taxon>
        <taxon>Euteleostomi</taxon>
        <taxon>Actinopterygii</taxon>
        <taxon>Neopterygii</taxon>
        <taxon>Teleostei</taxon>
        <taxon>Ostariophysi</taxon>
        <taxon>Cypriniformes</taxon>
        <taxon>Cyprinidae</taxon>
        <taxon>Cyprininae</taxon>
        <taxon>Carassius</taxon>
    </lineage>
</organism>
<dbReference type="GeneID" id="113073898"/>
<dbReference type="SMART" id="SM00181">
    <property type="entry name" value="EGF"/>
    <property type="match status" value="16"/>
</dbReference>
<dbReference type="RefSeq" id="XP_026102429.1">
    <property type="nucleotide sequence ID" value="XM_026246644.1"/>
</dbReference>
<keyword evidence="8 14" id="KW-1133">Transmembrane helix</keyword>
<accession>A0A6P6N1X8</accession>
<feature type="domain" description="EGF-like" evidence="16">
    <location>
        <begin position="167"/>
        <end position="205"/>
    </location>
</feature>
<evidence type="ECO:0000256" key="12">
    <source>
        <dbReference type="PROSITE-ProRule" id="PRU00076"/>
    </source>
</evidence>
<dbReference type="InterPro" id="IPR036179">
    <property type="entry name" value="Ig-like_dom_sf"/>
</dbReference>
<dbReference type="PROSITE" id="PS50221">
    <property type="entry name" value="GAIN_B"/>
    <property type="match status" value="1"/>
</dbReference>
<evidence type="ECO:0000259" key="17">
    <source>
        <dbReference type="PROSITE" id="PS50221"/>
    </source>
</evidence>
<dbReference type="GO" id="GO:0005509">
    <property type="term" value="F:calcium ion binding"/>
    <property type="evidence" value="ECO:0007669"/>
    <property type="project" value="InterPro"/>
</dbReference>
<feature type="domain" description="EGF-like" evidence="16">
    <location>
        <begin position="656"/>
        <end position="694"/>
    </location>
</feature>
<feature type="domain" description="EGF-like" evidence="16">
    <location>
        <begin position="363"/>
        <end position="401"/>
    </location>
</feature>
<keyword evidence="6" id="KW-0732">Signal</keyword>
<protein>
    <submittedName>
        <fullName evidence="21">Uncharacterized protein LOC113073898</fullName>
    </submittedName>
</protein>
<evidence type="ECO:0000256" key="4">
    <source>
        <dbReference type="ARBA" id="ARBA00022536"/>
    </source>
</evidence>
<feature type="domain" description="EGF-like" evidence="16">
    <location>
        <begin position="461"/>
        <end position="499"/>
    </location>
</feature>
<dbReference type="Gene3D" id="2.60.40.10">
    <property type="entry name" value="Immunoglobulins"/>
    <property type="match status" value="1"/>
</dbReference>
<dbReference type="FunFam" id="1.20.1070.10:FF:000058">
    <property type="entry name" value="Adhesion G protein-coupled receptor F5"/>
    <property type="match status" value="1"/>
</dbReference>
<dbReference type="GO" id="GO:0007189">
    <property type="term" value="P:adenylate cyclase-activating G protein-coupled receptor signaling pathway"/>
    <property type="evidence" value="ECO:0007669"/>
    <property type="project" value="TreeGrafter"/>
</dbReference>
<feature type="domain" description="EGF-like" evidence="16">
    <location>
        <begin position="510"/>
        <end position="547"/>
    </location>
</feature>
<dbReference type="PROSITE" id="PS00010">
    <property type="entry name" value="ASX_HYDROXYL"/>
    <property type="match status" value="8"/>
</dbReference>
<dbReference type="PRINTS" id="PR00249">
    <property type="entry name" value="GPCRSECRETIN"/>
</dbReference>
<reference evidence="21" key="1">
    <citation type="submission" date="2025-08" db="UniProtKB">
        <authorList>
            <consortium name="RefSeq"/>
        </authorList>
    </citation>
    <scope>IDENTIFICATION</scope>
    <source>
        <strain evidence="21">Wakin</strain>
        <tissue evidence="21">Muscle</tissue>
    </source>
</reference>
<dbReference type="GO" id="GO:0030855">
    <property type="term" value="P:epithelial cell differentiation"/>
    <property type="evidence" value="ECO:0007669"/>
    <property type="project" value="UniProtKB-ARBA"/>
</dbReference>
<feature type="domain" description="G-protein coupled receptors family 2 profile 2" evidence="18">
    <location>
        <begin position="1750"/>
        <end position="2008"/>
    </location>
</feature>
<evidence type="ECO:0000256" key="13">
    <source>
        <dbReference type="SAM" id="MobiDB-lite"/>
    </source>
</evidence>
<dbReference type="InterPro" id="IPR000832">
    <property type="entry name" value="GPCR_2_secretin-like"/>
</dbReference>
<dbReference type="PROSITE" id="PS50835">
    <property type="entry name" value="IG_LIKE"/>
    <property type="match status" value="1"/>
</dbReference>
<feature type="domain" description="EGF-like" evidence="16">
    <location>
        <begin position="314"/>
        <end position="352"/>
    </location>
</feature>
<dbReference type="InterPro" id="IPR051587">
    <property type="entry name" value="Adhesion_GPCR"/>
</dbReference>
<feature type="domain" description="GAIN-B" evidence="17">
    <location>
        <begin position="1592"/>
        <end position="1746"/>
    </location>
</feature>
<dbReference type="Pfam" id="PF01390">
    <property type="entry name" value="SEA"/>
    <property type="match status" value="1"/>
</dbReference>
<evidence type="ECO:0000256" key="2">
    <source>
        <dbReference type="ARBA" id="ARBA00007343"/>
    </source>
</evidence>
<dbReference type="PROSITE" id="PS01187">
    <property type="entry name" value="EGF_CA"/>
    <property type="match status" value="2"/>
</dbReference>
<feature type="domain" description="EGF-like" evidence="16">
    <location>
        <begin position="803"/>
        <end position="841"/>
    </location>
</feature>
<dbReference type="KEGG" id="caua:113073898"/>
<dbReference type="InterPro" id="IPR000082">
    <property type="entry name" value="SEA_dom"/>
</dbReference>
<feature type="domain" description="EGF-like" evidence="16">
    <location>
        <begin position="412"/>
        <end position="450"/>
    </location>
</feature>
<dbReference type="InterPro" id="IPR057400">
    <property type="entry name" value="ADGRF3/5_N"/>
</dbReference>
<dbReference type="Gene3D" id="2.10.25.10">
    <property type="entry name" value="Laminin"/>
    <property type="match status" value="16"/>
</dbReference>
<evidence type="ECO:0000256" key="3">
    <source>
        <dbReference type="ARBA" id="ARBA00022475"/>
    </source>
</evidence>
<dbReference type="CDD" id="cd15932">
    <property type="entry name" value="7tmB2_GPR116-like_Adhesion_VI"/>
    <property type="match status" value="1"/>
</dbReference>
<dbReference type="CDD" id="cd00054">
    <property type="entry name" value="EGF_CA"/>
    <property type="match status" value="8"/>
</dbReference>
<feature type="domain" description="EGF-like" evidence="16">
    <location>
        <begin position="607"/>
        <end position="645"/>
    </location>
</feature>
<dbReference type="InterPro" id="IPR000742">
    <property type="entry name" value="EGF"/>
</dbReference>
<feature type="domain" description="EGF-like" evidence="16">
    <location>
        <begin position="754"/>
        <end position="792"/>
    </location>
</feature>
<evidence type="ECO:0000256" key="9">
    <source>
        <dbReference type="ARBA" id="ARBA00023136"/>
    </source>
</evidence>
<feature type="transmembrane region" description="Helical" evidence="14">
    <location>
        <begin position="1985"/>
        <end position="2007"/>
    </location>
</feature>
<dbReference type="FunFam" id="2.10.25.10:FF:000005">
    <property type="entry name" value="Fibrillin 2"/>
    <property type="match status" value="5"/>
</dbReference>
<gene>
    <name evidence="21" type="primary">LOC113073898</name>
</gene>
<keyword evidence="11" id="KW-0325">Glycoprotein</keyword>
<dbReference type="InterPro" id="IPR018097">
    <property type="entry name" value="EGF_Ca-bd_CS"/>
</dbReference>
<dbReference type="GO" id="GO:0007166">
    <property type="term" value="P:cell surface receptor signaling pathway"/>
    <property type="evidence" value="ECO:0007669"/>
    <property type="project" value="InterPro"/>
</dbReference>
<keyword evidence="3" id="KW-1003">Cell membrane</keyword>
<feature type="domain" description="EGF-like" evidence="16">
    <location>
        <begin position="216"/>
        <end position="254"/>
    </location>
</feature>
<dbReference type="Pfam" id="PF00002">
    <property type="entry name" value="7tm_2"/>
    <property type="match status" value="1"/>
</dbReference>
<feature type="domain" description="Ig-like" evidence="19">
    <location>
        <begin position="1275"/>
        <end position="1318"/>
    </location>
</feature>
<dbReference type="SMART" id="SM00303">
    <property type="entry name" value="GPS"/>
    <property type="match status" value="1"/>
</dbReference>
<evidence type="ECO:0000256" key="8">
    <source>
        <dbReference type="ARBA" id="ARBA00022989"/>
    </source>
</evidence>
<evidence type="ECO:0000256" key="7">
    <source>
        <dbReference type="ARBA" id="ARBA00022737"/>
    </source>
</evidence>
<dbReference type="PROSITE" id="PS50024">
    <property type="entry name" value="SEA"/>
    <property type="match status" value="1"/>
</dbReference>
<sequence>MYMYHGLPIDGQFCQVLPSNYVIDIDVRFFDSFLVGDLQNIVRNINLPLTLRNSINITDIDMTTVCGLNGTEYKCNCEQNHVWPSDTCRAYQVCDSIVGGTCGCIQALPSEGPLCQRDINECKDAVSVCGQYSDCINIIGSHMCSCWSGFNTFNKDSPVSRNNSCQDINECLFSPSVCGPNANCTNEKGSYNCSCLDGFTASNSSLSISNDNTCSDVDECVEIPDVCGPNSICNNTVGSHNCSCMNGYNVTDPNLPINSNNTCEDINECLFSPSVCGPNANCTNEKGSYNCSCLDGFTSTNSSLPISNDNTCRDVDECVEILDICGPNSICNNTVGSHNCSCMSGYNVTDPNLPINSNNTCEDVDECLFSSSVCGPNSICMNEIGSFNCSCLYGFTVTNSSLPISTDNSCRDVDECNEKSDICGPNSICNNTVGSHNCSCMSGYNVTDPNLPINSSNTCEDIDECLLSPSVCGPNANCTNEKGSYNCSCLNGFTATNSSLSISINNTCRDVDECETPDICGPNSICYNTVGSYNCSCMSGYNVTDPNLPINSNNTCKDVDECVEIPDICGPNSICNNTVGSHNCSCKSGYNVTDPNLPINSNNTCEDINECLFSPSVCGPNANCTNEKGSYNCSCLDGFTATNSSLRININNTCRDVDECVEIPDICGPNSICNNTVGSHNCSCMSGYNVTDPNLPINSNNTCEDIIECLFSPSVCGPNANCTNEKGSYNCSCLDGFTATNSSLRININNTCRDVDECVEIPDICGPNSICNNTVGSHNCSCMNGYNVTDLNLPINSNNTCKDVNECVEIPDICGPNSVCNNTVGSHNCSCMSGYNVTDPNLPINSNNTCEDIDECLFSASVCGPKANCTNEKGSYNCSCLDGFTASNSSLPISNNNTCTAEPPTPTTTTTTAATPNATIITSATPNTTIITSATPNATNTTSAAPNTTIITSATPNATNTTSAAPNTTIITSATPNATNTTSAAPNTTIITSATPNATNTTSAAPNTTIITSATPNATNTTSAAPNTTIITSATPNSTIITSATPNATSITSATPNATIITAATPTTTNTTSATPTTTTTTAATPNTTNTTSATPNTTSITAATPNATSITAATPTTTTTTAATPTTTTTTAATPTTTPKTTVLLISMKIDAVFDTSLNNQNNEKFKILARQIESAIEQIYKNVLAYKKGSIKVFRFRPGSIIADYQIESTDSSPNSPEFAEANTQLISVLKDQGITVAPNAFAQSEQKNLSTAKNWYPEQNMVLKCERLDSGTMRWTVNDQDPAQNKVKYVISDDSTTLTVNNVNENDKARYACIIDRTIPYIQWQDIVIETLPNIIVGENVRKFQCVDQTVSLKCCEEKYSVEWTQITSDDVVTSEDKCITLRHTIKTGNCGSKTFTCRLKDPVLQGFTYSSKSVIVNKVNAVFSCKDATFGDGQEGDTLTGPCEKGKEGTIKYRCSSGRWVPQETNCILQVIKNLEKDAAVLVVQDIPVFVAQLSTATENNTQVITQSAVTVQTIVGILVKVSGVSQNIIINQPVMEDFLKTVDIIVSTSAIETWKNLNNNNKTDNTSTALLKAIEDISNRLTNANFRINATSIELNRTITNTTFYSGISNLPNSTTEIQIPEISLSTSLTIIVFTTLDSILPTRDTRSNGSSKSDVRINGDVVVVKVDNKTINNISFAFDITNKSLGNPQCVFWNFYLDAWDSTGCKSKSYKSEGNRTGKITCECNHTTSFSILMSPFSIDNIALAYITYIGVAISMASLIICLIIETIVWRSMTRNDTSYMRHVSIVNIAVSLLIANVCFIIGAAVAESEQPTSVGRCSPVVFFMHFFYLALFFWMLMSALLLFYRTVMVLSQMSRAKMMAIAFIVGYGAPLLIAAITVASTAGPQNYVSKRNACWLNWLESKALLAFVVPALTIVAINLLVLIVVLYKMLRRGVGATTQPDEKHALVVIARCVAILTPIFGLTWGFGIGTMVSQELGIHVVFALLNSLQGFFILVFGTLLDSKIREALAGRLSLRNLTSSNRTRSTSAGPSSSGIQSLFQRMRRRNVYNVSEAFSAATSSHNSSGTDTFVNA</sequence>
<dbReference type="InterPro" id="IPR000152">
    <property type="entry name" value="EGF-type_Asp/Asn_hydroxyl_site"/>
</dbReference>
<dbReference type="Pfam" id="PF01825">
    <property type="entry name" value="GPS"/>
    <property type="match status" value="1"/>
</dbReference>
<feature type="transmembrane region" description="Helical" evidence="14">
    <location>
        <begin position="1866"/>
        <end position="1890"/>
    </location>
</feature>
<dbReference type="PANTHER" id="PTHR45813:SF4">
    <property type="entry name" value="ADHESION G PROTEIN-COUPLED RECEPTOR F5"/>
    <property type="match status" value="1"/>
</dbReference>
<evidence type="ECO:0000256" key="11">
    <source>
        <dbReference type="ARBA" id="ARBA00023180"/>
    </source>
</evidence>
<dbReference type="InterPro" id="IPR017981">
    <property type="entry name" value="GPCR_2-like_7TM"/>
</dbReference>
<feature type="region of interest" description="Disordered" evidence="13">
    <location>
        <begin position="1067"/>
        <end position="1102"/>
    </location>
</feature>
<dbReference type="FunFam" id="2.10.25.10:FF:000038">
    <property type="entry name" value="Fibrillin 2"/>
    <property type="match status" value="2"/>
</dbReference>
<dbReference type="Pfam" id="PF25387">
    <property type="entry name" value="ADGRF3_N"/>
    <property type="match status" value="1"/>
</dbReference>
<dbReference type="InterPro" id="IPR007110">
    <property type="entry name" value="Ig-like_dom"/>
</dbReference>
<dbReference type="SUPFAM" id="SSF48726">
    <property type="entry name" value="Immunoglobulin"/>
    <property type="match status" value="1"/>
</dbReference>
<evidence type="ECO:0000313" key="20">
    <source>
        <dbReference type="Proteomes" id="UP000515129"/>
    </source>
</evidence>
<feature type="transmembrane region" description="Helical" evidence="14">
    <location>
        <begin position="1910"/>
        <end position="1934"/>
    </location>
</feature>
<evidence type="ECO:0000259" key="19">
    <source>
        <dbReference type="PROSITE" id="PS50835"/>
    </source>
</evidence>